<dbReference type="GO" id="GO:0008441">
    <property type="term" value="F:3'(2'),5'-bisphosphate nucleotidase activity"/>
    <property type="evidence" value="ECO:0007669"/>
    <property type="project" value="UniProtKB-UniRule"/>
</dbReference>
<evidence type="ECO:0000256" key="3">
    <source>
        <dbReference type="ARBA" id="ARBA00022475"/>
    </source>
</evidence>
<dbReference type="SUPFAM" id="SSF56655">
    <property type="entry name" value="Carbohydrate phosphatase"/>
    <property type="match status" value="1"/>
</dbReference>
<evidence type="ECO:0000313" key="13">
    <source>
        <dbReference type="Proteomes" id="UP000198894"/>
    </source>
</evidence>
<keyword evidence="5 9" id="KW-0479">Metal-binding</keyword>
<feature type="binding site" evidence="10">
    <location>
        <position position="100"/>
    </location>
    <ligand>
        <name>Mg(2+)</name>
        <dbReference type="ChEBI" id="CHEBI:18420"/>
        <label>1</label>
        <note>catalytic</note>
    </ligand>
</feature>
<keyword evidence="3 9" id="KW-1003">Cell membrane</keyword>
<keyword evidence="4 9" id="KW-0997">Cell inner membrane</keyword>
<organism evidence="12 13">
    <name type="scientific">Mesorhizobium muleiense</name>
    <dbReference type="NCBI Taxonomy" id="1004279"/>
    <lineage>
        <taxon>Bacteria</taxon>
        <taxon>Pseudomonadati</taxon>
        <taxon>Pseudomonadota</taxon>
        <taxon>Alphaproteobacteria</taxon>
        <taxon>Hyphomicrobiales</taxon>
        <taxon>Phyllobacteriaceae</taxon>
        <taxon>Mesorhizobium</taxon>
    </lineage>
</organism>
<evidence type="ECO:0000256" key="5">
    <source>
        <dbReference type="ARBA" id="ARBA00022723"/>
    </source>
</evidence>
<feature type="region of interest" description="Disordered" evidence="11">
    <location>
        <begin position="263"/>
        <end position="287"/>
    </location>
</feature>
<feature type="binding site" evidence="9">
    <location>
        <position position="227"/>
    </location>
    <ligand>
        <name>substrate</name>
    </ligand>
</feature>
<dbReference type="HAMAP" id="MF_02095">
    <property type="entry name" value="CysQ"/>
    <property type="match status" value="1"/>
</dbReference>
<keyword evidence="6 9" id="KW-0378">Hydrolase</keyword>
<comment type="cofactor">
    <cofactor evidence="9 10">
        <name>Mg(2+)</name>
        <dbReference type="ChEBI" id="CHEBI:18420"/>
    </cofactor>
</comment>
<dbReference type="InterPro" id="IPR006240">
    <property type="entry name" value="CysQ"/>
</dbReference>
<evidence type="ECO:0000256" key="2">
    <source>
        <dbReference type="ARBA" id="ARBA00005289"/>
    </source>
</evidence>
<dbReference type="CDD" id="cd01638">
    <property type="entry name" value="CysQ"/>
    <property type="match status" value="1"/>
</dbReference>
<feature type="binding site" evidence="9">
    <location>
        <position position="78"/>
    </location>
    <ligand>
        <name>Mg(2+)</name>
        <dbReference type="ChEBI" id="CHEBI:18420"/>
        <label>1</label>
    </ligand>
</feature>
<comment type="catalytic activity">
    <reaction evidence="1 9">
        <text>adenosine 3',5'-bisphosphate + H2O = AMP + phosphate</text>
        <dbReference type="Rhea" id="RHEA:10040"/>
        <dbReference type="ChEBI" id="CHEBI:15377"/>
        <dbReference type="ChEBI" id="CHEBI:43474"/>
        <dbReference type="ChEBI" id="CHEBI:58343"/>
        <dbReference type="ChEBI" id="CHEBI:456215"/>
        <dbReference type="EC" id="3.1.3.7"/>
    </reaction>
</comment>
<accession>A0A1G8HBZ3</accession>
<dbReference type="Pfam" id="PF00459">
    <property type="entry name" value="Inositol_P"/>
    <property type="match status" value="1"/>
</dbReference>
<dbReference type="EC" id="3.1.3.7" evidence="9"/>
<dbReference type="AlphaFoldDB" id="A0A1G8HBZ3"/>
<feature type="binding site" evidence="9">
    <location>
        <position position="227"/>
    </location>
    <ligand>
        <name>Mg(2+)</name>
        <dbReference type="ChEBI" id="CHEBI:18420"/>
        <label>2</label>
    </ligand>
</feature>
<keyword evidence="7 9" id="KW-0460">Magnesium</keyword>
<feature type="binding site" evidence="10">
    <location>
        <position position="78"/>
    </location>
    <ligand>
        <name>Mg(2+)</name>
        <dbReference type="ChEBI" id="CHEBI:18420"/>
        <label>1</label>
        <note>catalytic</note>
    </ligand>
</feature>
<feature type="binding site" evidence="9">
    <location>
        <position position="100"/>
    </location>
    <ligand>
        <name>Mg(2+)</name>
        <dbReference type="ChEBI" id="CHEBI:18420"/>
        <label>1</label>
    </ligand>
</feature>
<dbReference type="PANTHER" id="PTHR43028">
    <property type="entry name" value="3'(2'),5'-BISPHOSPHATE NUCLEOTIDASE 1"/>
    <property type="match status" value="1"/>
</dbReference>
<dbReference type="GO" id="GO:0000103">
    <property type="term" value="P:sulfate assimilation"/>
    <property type="evidence" value="ECO:0007669"/>
    <property type="project" value="TreeGrafter"/>
</dbReference>
<gene>
    <name evidence="9" type="primary">cysQ</name>
    <name evidence="12" type="ORF">SAMN05428953_10114</name>
</gene>
<evidence type="ECO:0000256" key="1">
    <source>
        <dbReference type="ARBA" id="ARBA00001625"/>
    </source>
</evidence>
<protein>
    <recommendedName>
        <fullName evidence="9">3'(2'),5'-bisphosphate nucleotidase CysQ</fullName>
        <ecNumber evidence="9">3.1.3.7</ecNumber>
    </recommendedName>
    <alternativeName>
        <fullName evidence="9">3'(2'),5-bisphosphonucleoside 3'(2')-phosphohydrolase</fullName>
    </alternativeName>
    <alternativeName>
        <fullName evidence="9">3'-phosphoadenosine 5'-phosphate phosphatase</fullName>
        <shortName evidence="9">PAP phosphatase</shortName>
    </alternativeName>
</protein>
<dbReference type="GO" id="GO:0005886">
    <property type="term" value="C:plasma membrane"/>
    <property type="evidence" value="ECO:0007669"/>
    <property type="project" value="UniProtKB-SubCell"/>
</dbReference>
<dbReference type="Proteomes" id="UP000198894">
    <property type="component" value="Unassembled WGS sequence"/>
</dbReference>
<dbReference type="NCBIfam" id="TIGR01331">
    <property type="entry name" value="bisphos_cysQ"/>
    <property type="match status" value="1"/>
</dbReference>
<sequence length="287" mass="30491">MPKTNTIAAAASDDEAMLGVFERLALAAGREVMRVFDAGCAVDQKSDASPVTEADRESEKIILAGLRAAFPDIPCVAEEEASAGIVPPDLDDAFFLVDPLDGTKEFVNRRTDFTVNIALVRHGVPEIGVVFAPCTGRFFSGRPGRAEAIDVNGDYQIIGRRPISARTGVAPLTVVASRSHNTPETEAYIRTVGAAEIVSVGSSLKFCLVASAEADVYPRFGRTMEWDTAAGDAVLRAAGGMTRSLDGQPLAYGKRNQSDDVDFANPHFIASGKSAGQPDAVRARPRH</sequence>
<dbReference type="Gene3D" id="3.30.540.10">
    <property type="entry name" value="Fructose-1,6-Bisphosphatase, subunit A, domain 1"/>
    <property type="match status" value="1"/>
</dbReference>
<evidence type="ECO:0000256" key="11">
    <source>
        <dbReference type="SAM" id="MobiDB-lite"/>
    </source>
</evidence>
<reference evidence="13" key="1">
    <citation type="submission" date="2016-10" db="EMBL/GenBank/DDBJ databases">
        <authorList>
            <person name="Varghese N."/>
            <person name="Submissions S."/>
        </authorList>
    </citation>
    <scope>NUCLEOTIDE SEQUENCE [LARGE SCALE GENOMIC DNA]</scope>
    <source>
        <strain evidence="13">CGMCC 1.11022</strain>
    </source>
</reference>
<dbReference type="InterPro" id="IPR020583">
    <property type="entry name" value="Inositol_monoP_metal-BS"/>
</dbReference>
<dbReference type="PANTHER" id="PTHR43028:SF5">
    <property type="entry name" value="3'(2'),5'-BISPHOSPHATE NUCLEOTIDASE 1"/>
    <property type="match status" value="1"/>
</dbReference>
<proteinExistence type="inferred from homology"/>
<dbReference type="PRINTS" id="PR00377">
    <property type="entry name" value="IMPHPHTASES"/>
</dbReference>
<comment type="function">
    <text evidence="9">Converts adenosine-3',5'-bisphosphate (PAP) to AMP.</text>
</comment>
<evidence type="ECO:0000256" key="7">
    <source>
        <dbReference type="ARBA" id="ARBA00022842"/>
    </source>
</evidence>
<comment type="subcellular location">
    <subcellularLocation>
        <location evidence="9">Cell inner membrane</location>
        <topology evidence="9">Peripheral membrane protein</topology>
        <orientation evidence="9">Cytoplasmic side</orientation>
    </subcellularLocation>
</comment>
<evidence type="ECO:0000256" key="6">
    <source>
        <dbReference type="ARBA" id="ARBA00022801"/>
    </source>
</evidence>
<feature type="binding site" evidence="9">
    <location>
        <position position="101"/>
    </location>
    <ligand>
        <name>Mg(2+)</name>
        <dbReference type="ChEBI" id="CHEBI:18420"/>
        <label>2</label>
    </ligand>
</feature>
<keyword evidence="13" id="KW-1185">Reference proteome</keyword>
<dbReference type="GO" id="GO:0000287">
    <property type="term" value="F:magnesium ion binding"/>
    <property type="evidence" value="ECO:0007669"/>
    <property type="project" value="UniProtKB-UniRule"/>
</dbReference>
<dbReference type="InterPro" id="IPR050725">
    <property type="entry name" value="CysQ/Inositol_MonoPase"/>
</dbReference>
<dbReference type="InterPro" id="IPR020550">
    <property type="entry name" value="Inositol_monophosphatase_CS"/>
</dbReference>
<feature type="binding site" evidence="10">
    <location>
        <position position="227"/>
    </location>
    <ligand>
        <name>Mg(2+)</name>
        <dbReference type="ChEBI" id="CHEBI:18420"/>
        <label>1</label>
        <note>catalytic</note>
    </ligand>
</feature>
<evidence type="ECO:0000256" key="10">
    <source>
        <dbReference type="PIRSR" id="PIRSR600760-2"/>
    </source>
</evidence>
<dbReference type="GO" id="GO:0046854">
    <property type="term" value="P:phosphatidylinositol phosphate biosynthetic process"/>
    <property type="evidence" value="ECO:0007669"/>
    <property type="project" value="InterPro"/>
</dbReference>
<feature type="binding site" evidence="9">
    <location>
        <position position="98"/>
    </location>
    <ligand>
        <name>Mg(2+)</name>
        <dbReference type="ChEBI" id="CHEBI:18420"/>
        <label>2</label>
    </ligand>
</feature>
<feature type="binding site" evidence="9">
    <location>
        <position position="78"/>
    </location>
    <ligand>
        <name>substrate</name>
    </ligand>
</feature>
<dbReference type="GO" id="GO:0050427">
    <property type="term" value="P:3'-phosphoadenosine 5'-phosphosulfate metabolic process"/>
    <property type="evidence" value="ECO:0007669"/>
    <property type="project" value="TreeGrafter"/>
</dbReference>
<comment type="similarity">
    <text evidence="2 9">Belongs to the inositol monophosphatase superfamily. CysQ family.</text>
</comment>
<feature type="binding site" evidence="9">
    <location>
        <position position="98"/>
    </location>
    <ligand>
        <name>Mg(2+)</name>
        <dbReference type="ChEBI" id="CHEBI:18420"/>
        <label>1</label>
    </ligand>
</feature>
<dbReference type="InterPro" id="IPR000760">
    <property type="entry name" value="Inositol_monophosphatase-like"/>
</dbReference>
<evidence type="ECO:0000256" key="4">
    <source>
        <dbReference type="ARBA" id="ARBA00022519"/>
    </source>
</evidence>
<feature type="binding site" evidence="10">
    <location>
        <position position="98"/>
    </location>
    <ligand>
        <name>Mg(2+)</name>
        <dbReference type="ChEBI" id="CHEBI:18420"/>
        <label>1</label>
        <note>catalytic</note>
    </ligand>
</feature>
<feature type="binding site" evidence="9">
    <location>
        <begin position="100"/>
        <end position="103"/>
    </location>
    <ligand>
        <name>substrate</name>
    </ligand>
</feature>
<dbReference type="PROSITE" id="PS00629">
    <property type="entry name" value="IMP_1"/>
    <property type="match status" value="1"/>
</dbReference>
<dbReference type="PROSITE" id="PS00630">
    <property type="entry name" value="IMP_2"/>
    <property type="match status" value="1"/>
</dbReference>
<evidence type="ECO:0000256" key="8">
    <source>
        <dbReference type="ARBA" id="ARBA00023136"/>
    </source>
</evidence>
<feature type="binding site" evidence="10">
    <location>
        <position position="101"/>
    </location>
    <ligand>
        <name>Mg(2+)</name>
        <dbReference type="ChEBI" id="CHEBI:18420"/>
        <label>1</label>
        <note>catalytic</note>
    </ligand>
</feature>
<name>A0A1G8HBZ3_9HYPH</name>
<dbReference type="EMBL" id="FNEE01000001">
    <property type="protein sequence ID" value="SDI04153.1"/>
    <property type="molecule type" value="Genomic_DNA"/>
</dbReference>
<dbReference type="Gene3D" id="3.40.190.80">
    <property type="match status" value="1"/>
</dbReference>
<evidence type="ECO:0000313" key="12">
    <source>
        <dbReference type="EMBL" id="SDI04153.1"/>
    </source>
</evidence>
<keyword evidence="8 9" id="KW-0472">Membrane</keyword>
<evidence type="ECO:0000256" key="9">
    <source>
        <dbReference type="HAMAP-Rule" id="MF_02095"/>
    </source>
</evidence>